<accession>A0A5K7Z9I9</accession>
<name>A0A5K7Z9I9_9BACT</name>
<dbReference type="Pfam" id="PF07729">
    <property type="entry name" value="FCD"/>
    <property type="match status" value="1"/>
</dbReference>
<sequence>MSRTTTKALKFERTPKLVDQVTKFLNDQIENNVYEEGDKLPTENALVEQLGVSRPVIREALSRLIYDGILESRQGSGVMVADSASKITFRLEPFDDSNITESKSLLELRAILEGDAAFLAAKRRTESHLKDLEKCLKRIQETSHLDDQSVIEDIKFHESIAIASCNPYLSDFIEFFRNRLKPLFMKTHSIHLHGDTWKFEDHNRIYQAILKKDSEGARNAAIRHIQSAASGLKIKLFD</sequence>
<organism evidence="5 6">
    <name type="scientific">Desulfosarcina widdelii</name>
    <dbReference type="NCBI Taxonomy" id="947919"/>
    <lineage>
        <taxon>Bacteria</taxon>
        <taxon>Pseudomonadati</taxon>
        <taxon>Thermodesulfobacteriota</taxon>
        <taxon>Desulfobacteria</taxon>
        <taxon>Desulfobacterales</taxon>
        <taxon>Desulfosarcinaceae</taxon>
        <taxon>Desulfosarcina</taxon>
    </lineage>
</organism>
<keyword evidence="2" id="KW-0238">DNA-binding</keyword>
<dbReference type="CDD" id="cd07377">
    <property type="entry name" value="WHTH_GntR"/>
    <property type="match status" value="1"/>
</dbReference>
<dbReference type="EMBL" id="AP021875">
    <property type="protein sequence ID" value="BBO78506.1"/>
    <property type="molecule type" value="Genomic_DNA"/>
</dbReference>
<keyword evidence="6" id="KW-1185">Reference proteome</keyword>
<dbReference type="InterPro" id="IPR011711">
    <property type="entry name" value="GntR_C"/>
</dbReference>
<evidence type="ECO:0000259" key="4">
    <source>
        <dbReference type="PROSITE" id="PS50949"/>
    </source>
</evidence>
<dbReference type="PANTHER" id="PTHR43537:SF5">
    <property type="entry name" value="UXU OPERON TRANSCRIPTIONAL REGULATOR"/>
    <property type="match status" value="1"/>
</dbReference>
<dbReference type="SMART" id="SM00345">
    <property type="entry name" value="HTH_GNTR"/>
    <property type="match status" value="1"/>
</dbReference>
<dbReference type="GO" id="GO:0003677">
    <property type="term" value="F:DNA binding"/>
    <property type="evidence" value="ECO:0007669"/>
    <property type="project" value="UniProtKB-KW"/>
</dbReference>
<protein>
    <submittedName>
        <fullName evidence="5">GntR family transcriptional regulator</fullName>
    </submittedName>
</protein>
<evidence type="ECO:0000313" key="6">
    <source>
        <dbReference type="Proteomes" id="UP000427769"/>
    </source>
</evidence>
<dbReference type="Gene3D" id="1.20.120.530">
    <property type="entry name" value="GntR ligand-binding domain-like"/>
    <property type="match status" value="1"/>
</dbReference>
<dbReference type="Gene3D" id="1.10.10.10">
    <property type="entry name" value="Winged helix-like DNA-binding domain superfamily/Winged helix DNA-binding domain"/>
    <property type="match status" value="1"/>
</dbReference>
<reference evidence="5 6" key="1">
    <citation type="submission" date="2019-11" db="EMBL/GenBank/DDBJ databases">
        <title>Comparative genomics of hydrocarbon-degrading Desulfosarcina strains.</title>
        <authorList>
            <person name="Watanabe M."/>
            <person name="Kojima H."/>
            <person name="Fukui M."/>
        </authorList>
    </citation>
    <scope>NUCLEOTIDE SEQUENCE [LARGE SCALE GENOMIC DNA]</scope>
    <source>
        <strain evidence="5 6">PP31</strain>
    </source>
</reference>
<keyword evidence="3" id="KW-0804">Transcription</keyword>
<evidence type="ECO:0000256" key="2">
    <source>
        <dbReference type="ARBA" id="ARBA00023125"/>
    </source>
</evidence>
<dbReference type="PRINTS" id="PR00035">
    <property type="entry name" value="HTHGNTR"/>
</dbReference>
<dbReference type="OrthoDB" id="8638122at2"/>
<dbReference type="PROSITE" id="PS50949">
    <property type="entry name" value="HTH_GNTR"/>
    <property type="match status" value="1"/>
</dbReference>
<dbReference type="GO" id="GO:0003700">
    <property type="term" value="F:DNA-binding transcription factor activity"/>
    <property type="evidence" value="ECO:0007669"/>
    <property type="project" value="InterPro"/>
</dbReference>
<feature type="domain" description="HTH gntR-type" evidence="4">
    <location>
        <begin position="15"/>
        <end position="83"/>
    </location>
</feature>
<dbReference type="SUPFAM" id="SSF46785">
    <property type="entry name" value="Winged helix' DNA-binding domain"/>
    <property type="match status" value="1"/>
</dbReference>
<dbReference type="SUPFAM" id="SSF48008">
    <property type="entry name" value="GntR ligand-binding domain-like"/>
    <property type="match status" value="1"/>
</dbReference>
<evidence type="ECO:0000313" key="5">
    <source>
        <dbReference type="EMBL" id="BBO78506.1"/>
    </source>
</evidence>
<dbReference type="SMART" id="SM00895">
    <property type="entry name" value="FCD"/>
    <property type="match status" value="1"/>
</dbReference>
<gene>
    <name evidence="5" type="ORF">DSCW_59230</name>
</gene>
<dbReference type="PANTHER" id="PTHR43537">
    <property type="entry name" value="TRANSCRIPTIONAL REGULATOR, GNTR FAMILY"/>
    <property type="match status" value="1"/>
</dbReference>
<dbReference type="Pfam" id="PF00392">
    <property type="entry name" value="GntR"/>
    <property type="match status" value="1"/>
</dbReference>
<dbReference type="InterPro" id="IPR036390">
    <property type="entry name" value="WH_DNA-bd_sf"/>
</dbReference>
<dbReference type="AlphaFoldDB" id="A0A5K7Z9I9"/>
<keyword evidence="1" id="KW-0805">Transcription regulation</keyword>
<dbReference type="InterPro" id="IPR036388">
    <property type="entry name" value="WH-like_DNA-bd_sf"/>
</dbReference>
<dbReference type="KEGG" id="dwd:DSCW_59230"/>
<proteinExistence type="predicted"/>
<evidence type="ECO:0000256" key="1">
    <source>
        <dbReference type="ARBA" id="ARBA00023015"/>
    </source>
</evidence>
<dbReference type="Proteomes" id="UP000427769">
    <property type="component" value="Chromosome"/>
</dbReference>
<evidence type="ECO:0000256" key="3">
    <source>
        <dbReference type="ARBA" id="ARBA00023163"/>
    </source>
</evidence>
<dbReference type="InterPro" id="IPR008920">
    <property type="entry name" value="TF_FadR/GntR_C"/>
</dbReference>
<dbReference type="RefSeq" id="WP_155307136.1">
    <property type="nucleotide sequence ID" value="NZ_AP021875.1"/>
</dbReference>
<dbReference type="InterPro" id="IPR000524">
    <property type="entry name" value="Tscrpt_reg_HTH_GntR"/>
</dbReference>